<gene>
    <name evidence="6" type="ORF">GCM10023322_20290</name>
</gene>
<organism evidence="6 7">
    <name type="scientific">Rugosimonospora acidiphila</name>
    <dbReference type="NCBI Taxonomy" id="556531"/>
    <lineage>
        <taxon>Bacteria</taxon>
        <taxon>Bacillati</taxon>
        <taxon>Actinomycetota</taxon>
        <taxon>Actinomycetes</taxon>
        <taxon>Micromonosporales</taxon>
        <taxon>Micromonosporaceae</taxon>
        <taxon>Rugosimonospora</taxon>
    </lineage>
</organism>
<comment type="caution">
    <text evidence="6">The sequence shown here is derived from an EMBL/GenBank/DDBJ whole genome shotgun (WGS) entry which is preliminary data.</text>
</comment>
<dbReference type="NCBIfam" id="NF002367">
    <property type="entry name" value="PRK01346.1-4"/>
    <property type="match status" value="1"/>
</dbReference>
<dbReference type="InterPro" id="IPR022902">
    <property type="entry name" value="NAcTrfase_Eis"/>
</dbReference>
<evidence type="ECO:0000256" key="3">
    <source>
        <dbReference type="ARBA" id="ARBA00023315"/>
    </source>
</evidence>
<evidence type="ECO:0000256" key="1">
    <source>
        <dbReference type="ARBA" id="ARBA00009213"/>
    </source>
</evidence>
<accession>A0ABP9RQE2</accession>
<evidence type="ECO:0000313" key="7">
    <source>
        <dbReference type="Proteomes" id="UP001501570"/>
    </source>
</evidence>
<proteinExistence type="inferred from homology"/>
<keyword evidence="2 4" id="KW-0808">Transferase</keyword>
<keyword evidence="3 4" id="KW-0012">Acyltransferase</keyword>
<dbReference type="CDD" id="cd04301">
    <property type="entry name" value="NAT_SF"/>
    <property type="match status" value="1"/>
</dbReference>
<dbReference type="HAMAP" id="MF_01812">
    <property type="entry name" value="Eis"/>
    <property type="match status" value="1"/>
</dbReference>
<reference evidence="7" key="1">
    <citation type="journal article" date="2019" name="Int. J. Syst. Evol. Microbiol.">
        <title>The Global Catalogue of Microorganisms (GCM) 10K type strain sequencing project: providing services to taxonomists for standard genome sequencing and annotation.</title>
        <authorList>
            <consortium name="The Broad Institute Genomics Platform"/>
            <consortium name="The Broad Institute Genome Sequencing Center for Infectious Disease"/>
            <person name="Wu L."/>
            <person name="Ma J."/>
        </authorList>
    </citation>
    <scope>NUCLEOTIDE SEQUENCE [LARGE SCALE GENOMIC DNA]</scope>
    <source>
        <strain evidence="7">JCM 18304</strain>
    </source>
</reference>
<evidence type="ECO:0000256" key="4">
    <source>
        <dbReference type="HAMAP-Rule" id="MF_01812"/>
    </source>
</evidence>
<comment type="subunit">
    <text evidence="4">Homohexamer; trimer of dimers.</text>
</comment>
<comment type="similarity">
    <text evidence="1 4">Belongs to the acetyltransferase Eis family.</text>
</comment>
<dbReference type="Pfam" id="PF13530">
    <property type="entry name" value="SCP2_2"/>
    <property type="match status" value="1"/>
</dbReference>
<dbReference type="PANTHER" id="PTHR37817:SF1">
    <property type="entry name" value="N-ACETYLTRANSFERASE EIS"/>
    <property type="match status" value="1"/>
</dbReference>
<protein>
    <submittedName>
        <fullName evidence="6">GNAT family N-acetyltransferase</fullName>
    </submittedName>
</protein>
<dbReference type="InterPro" id="IPR016181">
    <property type="entry name" value="Acyl_CoA_acyltransferase"/>
</dbReference>
<keyword evidence="7" id="KW-1185">Reference proteome</keyword>
<feature type="binding site" evidence="4">
    <location>
        <begin position="91"/>
        <end position="96"/>
    </location>
    <ligand>
        <name>acetyl-CoA</name>
        <dbReference type="ChEBI" id="CHEBI:57288"/>
    </ligand>
</feature>
<feature type="domain" description="N-acetyltransferase" evidence="5">
    <location>
        <begin position="6"/>
        <end position="163"/>
    </location>
</feature>
<feature type="active site" description="Proton acceptor; via carboxylate" evidence="4">
    <location>
        <position position="406"/>
    </location>
</feature>
<evidence type="ECO:0000259" key="5">
    <source>
        <dbReference type="PROSITE" id="PS51186"/>
    </source>
</evidence>
<dbReference type="InterPro" id="IPR025559">
    <property type="entry name" value="Eis_dom"/>
</dbReference>
<dbReference type="SUPFAM" id="SSF55729">
    <property type="entry name" value="Acyl-CoA N-acyltransferases (Nat)"/>
    <property type="match status" value="1"/>
</dbReference>
<dbReference type="PROSITE" id="PS51186">
    <property type="entry name" value="GNAT"/>
    <property type="match status" value="1"/>
</dbReference>
<evidence type="ECO:0000256" key="2">
    <source>
        <dbReference type="ARBA" id="ARBA00022679"/>
    </source>
</evidence>
<feature type="binding site" evidence="4">
    <location>
        <begin position="83"/>
        <end position="85"/>
    </location>
    <ligand>
        <name>acetyl-CoA</name>
        <dbReference type="ChEBI" id="CHEBI:57288"/>
    </ligand>
</feature>
<dbReference type="Pfam" id="PF13527">
    <property type="entry name" value="Acetyltransf_9"/>
    <property type="match status" value="1"/>
</dbReference>
<dbReference type="Gene3D" id="3.40.630.30">
    <property type="match status" value="2"/>
</dbReference>
<dbReference type="PANTHER" id="PTHR37817">
    <property type="entry name" value="N-ACETYLTRANSFERASE EIS"/>
    <property type="match status" value="1"/>
</dbReference>
<sequence>MVSDEYVLRTGTPEDFEPIHRLLTTVFHDDPDEGVIDLYRAVFEPARAVVAYHGDILAGSASAYTRDLAVPGAVVPSAHVTGVGVEPTHRRHGLLNRMMGHLLADARRLGEPVAHLWASEGKIYQRYGYGLAACRLMLNADREVQLREPPHDSGRLRSAVPADVVADLRKVYDQALPGRPGWSSRHDRLWHRITADPKSWRHGGTAMRAVLHETAGGIDGYALWRGRNREDDGPGTVDVREVVAADPAGYRALWHFLLNMDLTRRTQFTFAAIDEPLLYLVNEPTALGARLEDALWLRLVDVPAALAARRYPVPVDVVLRTEDPLLPENSGNWHLIGGPDRASCTRTDRPADLDFELGALGAVYLGGTPLGTLAAGGRLRELTPGTLVGVDAAFRWHRAPAATEIF</sequence>
<dbReference type="EMBL" id="BAABJQ010000005">
    <property type="protein sequence ID" value="GAA5182731.1"/>
    <property type="molecule type" value="Genomic_DNA"/>
</dbReference>
<dbReference type="SUPFAM" id="SSF55718">
    <property type="entry name" value="SCP-like"/>
    <property type="match status" value="1"/>
</dbReference>
<dbReference type="Proteomes" id="UP001501570">
    <property type="component" value="Unassembled WGS sequence"/>
</dbReference>
<dbReference type="InterPro" id="IPR051554">
    <property type="entry name" value="Acetyltransferase_Eis"/>
</dbReference>
<dbReference type="RefSeq" id="WP_345628287.1">
    <property type="nucleotide sequence ID" value="NZ_BAABJQ010000005.1"/>
</dbReference>
<dbReference type="InterPro" id="IPR000182">
    <property type="entry name" value="GNAT_dom"/>
</dbReference>
<name>A0ABP9RQE2_9ACTN</name>
<dbReference type="Pfam" id="PF17668">
    <property type="entry name" value="Acetyltransf_17"/>
    <property type="match status" value="1"/>
</dbReference>
<dbReference type="InterPro" id="IPR041380">
    <property type="entry name" value="Acetyltransf_17"/>
</dbReference>
<dbReference type="InterPro" id="IPR036527">
    <property type="entry name" value="SCP2_sterol-bd_dom_sf"/>
</dbReference>
<feature type="active site" description="Proton donor" evidence="4">
    <location>
        <position position="124"/>
    </location>
</feature>
<evidence type="ECO:0000313" key="6">
    <source>
        <dbReference type="EMBL" id="GAA5182731.1"/>
    </source>
</evidence>
<feature type="binding site" evidence="4">
    <location>
        <begin position="119"/>
        <end position="120"/>
    </location>
    <ligand>
        <name>acetyl-CoA</name>
        <dbReference type="ChEBI" id="CHEBI:57288"/>
    </ligand>
</feature>
<dbReference type="Gene3D" id="3.30.1050.10">
    <property type="entry name" value="SCP2 sterol-binding domain"/>
    <property type="match status" value="1"/>
</dbReference>